<evidence type="ECO:0000313" key="2">
    <source>
        <dbReference type="Proteomes" id="UP000054600"/>
    </source>
</evidence>
<dbReference type="eggNOG" id="COG4849">
    <property type="taxonomic scope" value="Bacteria"/>
</dbReference>
<dbReference type="EMBL" id="LNYW01000059">
    <property type="protein sequence ID" value="KTD57875.1"/>
    <property type="molecule type" value="Genomic_DNA"/>
</dbReference>
<proteinExistence type="predicted"/>
<accession>A0A0W0YMU8</accession>
<evidence type="ECO:0008006" key="3">
    <source>
        <dbReference type="Google" id="ProtNLM"/>
    </source>
</evidence>
<gene>
    <name evidence="1" type="ORF">Lsha_2153</name>
</gene>
<dbReference type="PATRIC" id="fig|1122169.6.peg.2471"/>
<name>A0A0W0YMU8_9GAMM</name>
<protein>
    <recommendedName>
        <fullName evidence="3">Nucleotidyltransferase</fullName>
    </recommendedName>
</protein>
<sequence length="282" mass="32554">MNNTLKKKWNNFFPSDIELFKLINEVTSANNCAYFLIGAKARDILLEYFDKNEAQRATLDTDIAICCKNWDEFYKIKNAFIQNADFIVDNKHEHRVVSAKFGYLDILPFGDIKAENPNLKWPPEYDIEFSLIGFDDAYNGAIKIDINEVNVKIASPLGLVLLKLFAWISRQAKKDASDFINIVSNYLDFDNQDRLDTEHADLLLEEHFDYVLSGCRLLGRDLKGLSLETQNRLKEFFDNKILMDKLAISITQPQIDYDMAVSMLVMIKRGFNDLTVEEQIIP</sequence>
<reference evidence="1 2" key="1">
    <citation type="submission" date="2015-11" db="EMBL/GenBank/DDBJ databases">
        <title>Genomic analysis of 38 Legionella species identifies large and diverse effector repertoires.</title>
        <authorList>
            <person name="Burstein D."/>
            <person name="Amaro F."/>
            <person name="Zusman T."/>
            <person name="Lifshitz Z."/>
            <person name="Cohen O."/>
            <person name="Gilbert J.A."/>
            <person name="Pupko T."/>
            <person name="Shuman H.A."/>
            <person name="Segal G."/>
        </authorList>
    </citation>
    <scope>NUCLEOTIDE SEQUENCE [LARGE SCALE GENOMIC DNA]</scope>
    <source>
        <strain evidence="1 2">ATCC 49655</strain>
    </source>
</reference>
<comment type="caution">
    <text evidence="1">The sequence shown here is derived from an EMBL/GenBank/DDBJ whole genome shotgun (WGS) entry which is preliminary data.</text>
</comment>
<dbReference type="STRING" id="1122169.Lsha_2153"/>
<dbReference type="Proteomes" id="UP000054600">
    <property type="component" value="Unassembled WGS sequence"/>
</dbReference>
<dbReference type="AlphaFoldDB" id="A0A0W0YMU8"/>
<evidence type="ECO:0000313" key="1">
    <source>
        <dbReference type="EMBL" id="KTD57875.1"/>
    </source>
</evidence>
<organism evidence="1 2">
    <name type="scientific">Legionella shakespearei DSM 23087</name>
    <dbReference type="NCBI Taxonomy" id="1122169"/>
    <lineage>
        <taxon>Bacteria</taxon>
        <taxon>Pseudomonadati</taxon>
        <taxon>Pseudomonadota</taxon>
        <taxon>Gammaproteobacteria</taxon>
        <taxon>Legionellales</taxon>
        <taxon>Legionellaceae</taxon>
        <taxon>Legionella</taxon>
    </lineage>
</organism>
<dbReference type="RefSeq" id="WP_018576221.1">
    <property type="nucleotide sequence ID" value="NZ_KB892383.1"/>
</dbReference>
<keyword evidence="2" id="KW-1185">Reference proteome</keyword>